<dbReference type="InterPro" id="IPR038764">
    <property type="entry name" value="GNAT_N_AcTrfase_prd"/>
</dbReference>
<proteinExistence type="predicted"/>
<keyword evidence="3" id="KW-1185">Reference proteome</keyword>
<dbReference type="PROSITE" id="PS51186">
    <property type="entry name" value="GNAT"/>
    <property type="match status" value="1"/>
</dbReference>
<feature type="domain" description="N-acetyltransferase" evidence="1">
    <location>
        <begin position="1"/>
        <end position="139"/>
    </location>
</feature>
<dbReference type="Proteomes" id="UP000092650">
    <property type="component" value="Chromosome"/>
</dbReference>
<dbReference type="SUPFAM" id="SSF55729">
    <property type="entry name" value="Acyl-CoA N-acyltransferases (Nat)"/>
    <property type="match status" value="1"/>
</dbReference>
<gene>
    <name evidence="2" type="ORF">BBI15_15655</name>
</gene>
<dbReference type="GO" id="GO:0016747">
    <property type="term" value="F:acyltransferase activity, transferring groups other than amino-acyl groups"/>
    <property type="evidence" value="ECO:0007669"/>
    <property type="project" value="InterPro"/>
</dbReference>
<dbReference type="KEGG" id="ppla:BBI15_15655"/>
<sequence length="265" mass="30601">MRLIQILEREVWDMDPVPTHQTFTASKNGGILVGAFHEEKLIGYSYGFAGFKEGKAYLCSHMMGIHPDFQSSGIGRMLKEEQRKAAKEIGYDLIQWTFDPLESRNAYLNTTRLNGICSTYLENCYGKMDDGLNRGLPTDRLQIEWWISSVHVENKWRPEGMHFENPYRTHLSELGHPALEVDGNELEGRAEAYEVPVPKAFQTIKKEEPDLALDWRLKIREIFQTLFARGYALIGVRKTEDAVQYYQFIPKEMMSLEKTERGEAV</sequence>
<dbReference type="PANTHER" id="PTHR41700:SF1">
    <property type="entry name" value="N-ACETYLTRANSFERASE DOMAIN-CONTAINING PROTEIN"/>
    <property type="match status" value="1"/>
</dbReference>
<evidence type="ECO:0000259" key="1">
    <source>
        <dbReference type="PROSITE" id="PS51186"/>
    </source>
</evidence>
<accession>A0A1C7EEJ9</accession>
<dbReference type="Gene3D" id="3.40.630.30">
    <property type="match status" value="1"/>
</dbReference>
<dbReference type="InterPro" id="IPR000182">
    <property type="entry name" value="GNAT_dom"/>
</dbReference>
<dbReference type="PANTHER" id="PTHR41700">
    <property type="entry name" value="GCN5-RELATED N-ACETYLTRANSFERASE"/>
    <property type="match status" value="1"/>
</dbReference>
<evidence type="ECO:0000313" key="2">
    <source>
        <dbReference type="EMBL" id="ANU21807.1"/>
    </source>
</evidence>
<name>A0A1C7EEJ9_9BACL</name>
<dbReference type="OrthoDB" id="9797990at2"/>
<dbReference type="STRING" id="1038856.BBI15_15655"/>
<dbReference type="CDD" id="cd04301">
    <property type="entry name" value="NAT_SF"/>
    <property type="match status" value="1"/>
</dbReference>
<protein>
    <submittedName>
        <fullName evidence="2">GNAT family N-acetyltransferase</fullName>
    </submittedName>
</protein>
<dbReference type="InterPro" id="IPR016181">
    <property type="entry name" value="Acyl_CoA_acyltransferase"/>
</dbReference>
<organism evidence="2 3">
    <name type="scientific">Planococcus plakortidis</name>
    <dbReference type="NCBI Taxonomy" id="1038856"/>
    <lineage>
        <taxon>Bacteria</taxon>
        <taxon>Bacillati</taxon>
        <taxon>Bacillota</taxon>
        <taxon>Bacilli</taxon>
        <taxon>Bacillales</taxon>
        <taxon>Caryophanaceae</taxon>
        <taxon>Planococcus</taxon>
    </lineage>
</organism>
<reference evidence="2" key="1">
    <citation type="submission" date="2016-10" db="EMBL/GenBank/DDBJ databases">
        <authorList>
            <person name="See-Too W.S."/>
        </authorList>
    </citation>
    <scope>NUCLEOTIDE SEQUENCE [LARGE SCALE GENOMIC DNA]</scope>
    <source>
        <strain evidence="2">DSM 23997</strain>
    </source>
</reference>
<evidence type="ECO:0000313" key="3">
    <source>
        <dbReference type="Proteomes" id="UP000092650"/>
    </source>
</evidence>
<dbReference type="Pfam" id="PF00583">
    <property type="entry name" value="Acetyltransf_1"/>
    <property type="match status" value="1"/>
</dbReference>
<dbReference type="AlphaFoldDB" id="A0A1C7EEJ9"/>
<dbReference type="EMBL" id="CP016539">
    <property type="protein sequence ID" value="ANU21807.1"/>
    <property type="molecule type" value="Genomic_DNA"/>
</dbReference>